<comment type="caution">
    <text evidence="2">The sequence shown here is derived from an EMBL/GenBank/DDBJ whole genome shotgun (WGS) entry which is preliminary data.</text>
</comment>
<dbReference type="Proteomes" id="UP001419910">
    <property type="component" value="Unassembled WGS sequence"/>
</dbReference>
<accession>A0ABU9Y250</accession>
<proteinExistence type="predicted"/>
<evidence type="ECO:0008006" key="4">
    <source>
        <dbReference type="Google" id="ProtNLM"/>
    </source>
</evidence>
<feature type="transmembrane region" description="Helical" evidence="1">
    <location>
        <begin position="20"/>
        <end position="40"/>
    </location>
</feature>
<organism evidence="2 3">
    <name type="scientific">Sphingomonas oligophenolica</name>
    <dbReference type="NCBI Taxonomy" id="301154"/>
    <lineage>
        <taxon>Bacteria</taxon>
        <taxon>Pseudomonadati</taxon>
        <taxon>Pseudomonadota</taxon>
        <taxon>Alphaproteobacteria</taxon>
        <taxon>Sphingomonadales</taxon>
        <taxon>Sphingomonadaceae</taxon>
        <taxon>Sphingomonas</taxon>
    </lineage>
</organism>
<dbReference type="PANTHER" id="PTHR32309:SF13">
    <property type="entry name" value="FERRIC ENTEROBACTIN TRANSPORT PROTEIN FEPE"/>
    <property type="match status" value="1"/>
</dbReference>
<keyword evidence="1" id="KW-1133">Transmembrane helix</keyword>
<dbReference type="PANTHER" id="PTHR32309">
    <property type="entry name" value="TYROSINE-PROTEIN KINASE"/>
    <property type="match status" value="1"/>
</dbReference>
<gene>
    <name evidence="2" type="ORF">ABC974_09585</name>
</gene>
<evidence type="ECO:0000256" key="1">
    <source>
        <dbReference type="SAM" id="Phobius"/>
    </source>
</evidence>
<dbReference type="RefSeq" id="WP_343891334.1">
    <property type="nucleotide sequence ID" value="NZ_BAAAEH010000040.1"/>
</dbReference>
<dbReference type="EMBL" id="JBDIME010000006">
    <property type="protein sequence ID" value="MEN2789877.1"/>
    <property type="molecule type" value="Genomic_DNA"/>
</dbReference>
<sequence length="377" mass="41696">MTPRHSAVGTLAGWNLLARFRNRALAFGVAIAVCLVLTFFPQRFRAEALLAPTDPSSLGLSGTLGQLGALGSVFGNQAAIEVALRVADSGEVRQHVIVDAKLQTRMGMTPLQLQRWLRRHLDVRSLRGGIIQVDLDDTDPRLAQDIVAAFTNSLQRRLGEISRQQTSYKRQILVKLVRDASDGLALAQANYDDYRLKSQDAVPELQTGSVAGRIAQLEAGIKGKRIALSLARQMYTDENIMVKQILAEISAMQQQLYEVKETNTQSNQSVGGVVASTSKLYRLQRELGLQRALYDSYMRFLQGTSVEDLASTANMRVLEPPHIDAERQHWFPAMAVGIALILLWAIVEFYRLRPPLGAPIASEERRPMSGAREGEHA</sequence>
<feature type="transmembrane region" description="Helical" evidence="1">
    <location>
        <begin position="330"/>
        <end position="347"/>
    </location>
</feature>
<reference evidence="2 3" key="1">
    <citation type="submission" date="2024-05" db="EMBL/GenBank/DDBJ databases">
        <authorList>
            <person name="Liu Q."/>
            <person name="Xin Y.-H."/>
        </authorList>
    </citation>
    <scope>NUCLEOTIDE SEQUENCE [LARGE SCALE GENOMIC DNA]</scope>
    <source>
        <strain evidence="2 3">CGMCC 1.10181</strain>
    </source>
</reference>
<evidence type="ECO:0000313" key="2">
    <source>
        <dbReference type="EMBL" id="MEN2789877.1"/>
    </source>
</evidence>
<evidence type="ECO:0000313" key="3">
    <source>
        <dbReference type="Proteomes" id="UP001419910"/>
    </source>
</evidence>
<name>A0ABU9Y250_9SPHN</name>
<keyword evidence="1" id="KW-0812">Transmembrane</keyword>
<keyword evidence="1" id="KW-0472">Membrane</keyword>
<keyword evidence="3" id="KW-1185">Reference proteome</keyword>
<dbReference type="InterPro" id="IPR050445">
    <property type="entry name" value="Bact_polysacc_biosynth/exp"/>
</dbReference>
<protein>
    <recommendedName>
        <fullName evidence="4">Capsule biosynthesis protein</fullName>
    </recommendedName>
</protein>